<dbReference type="GO" id="GO:0005737">
    <property type="term" value="C:cytoplasm"/>
    <property type="evidence" value="ECO:0007669"/>
    <property type="project" value="UniProtKB-ARBA"/>
</dbReference>
<feature type="compositionally biased region" description="Low complexity" evidence="4">
    <location>
        <begin position="10"/>
        <end position="22"/>
    </location>
</feature>
<dbReference type="Pfam" id="PF00542">
    <property type="entry name" value="Ribosomal_L12"/>
    <property type="match status" value="1"/>
</dbReference>
<evidence type="ECO:0000313" key="8">
    <source>
        <dbReference type="EMBL" id="VEV58002.1"/>
    </source>
</evidence>
<feature type="compositionally biased region" description="Basic and acidic residues" evidence="4">
    <location>
        <begin position="163"/>
        <end position="180"/>
    </location>
</feature>
<keyword evidence="5" id="KW-0472">Membrane</keyword>
<keyword evidence="3" id="KW-0687">Ribonucleoprotein</keyword>
<feature type="domain" description="Large ribosomal subunit protein bL12 oligomerization" evidence="7">
    <location>
        <begin position="126"/>
        <end position="155"/>
    </location>
</feature>
<reference evidence="8 9" key="1">
    <citation type="submission" date="2019-01" db="EMBL/GenBank/DDBJ databases">
        <authorList>
            <person name="Ramaprasad A."/>
        </authorList>
    </citation>
    <scope>NUCLEOTIDE SEQUENCE [LARGE SCALE GENOMIC DNA]</scope>
</reference>
<dbReference type="OrthoDB" id="250175at2759"/>
<dbReference type="SUPFAM" id="SSF54736">
    <property type="entry name" value="ClpS-like"/>
    <property type="match status" value="1"/>
</dbReference>
<proteinExistence type="inferred from homology"/>
<evidence type="ECO:0000256" key="1">
    <source>
        <dbReference type="ARBA" id="ARBA00007197"/>
    </source>
</evidence>
<sequence>MKNTERVDKNLGNNNIRPSNNNENEKKRNYNICFRQVNYITSYTLCRLIYIIHIIYIFLYFVNYSACFKLSKEHNKFNYNNFLYYDNRLNDNYNGRKNALNYKSKPYNFKKDTQINNKKFKLKSEKVDKIIESLKELTLLEASELVKKIEVTFSVDLKQNVGDNRDGQGNKQNESDKDANAENEEEDENKVYDLILENVEPNKKIPIIKIIKEIKKELNLKQAKDLVDNLPHTLFEKINKETAENWKKKLTEAGGIVKLK</sequence>
<dbReference type="RefSeq" id="XP_008623632.1">
    <property type="nucleotide sequence ID" value="XM_008625410.1"/>
</dbReference>
<dbReference type="Pfam" id="PF16320">
    <property type="entry name" value="Ribosomal_L12_N"/>
    <property type="match status" value="1"/>
</dbReference>
<dbReference type="CDD" id="cd00387">
    <property type="entry name" value="Ribosomal_L7_L12"/>
    <property type="match status" value="1"/>
</dbReference>
<evidence type="ECO:0000256" key="4">
    <source>
        <dbReference type="SAM" id="MobiDB-lite"/>
    </source>
</evidence>
<dbReference type="VEuPathDB" id="PlasmoDB:PVVCY_1204010"/>
<dbReference type="InterPro" id="IPR008932">
    <property type="entry name" value="Ribosomal_bL12_oligo"/>
</dbReference>
<dbReference type="PANTHER" id="PTHR45987:SF4">
    <property type="entry name" value="LARGE RIBOSOMAL SUBUNIT PROTEIN BL12M"/>
    <property type="match status" value="1"/>
</dbReference>
<dbReference type="Gene3D" id="1.20.5.710">
    <property type="entry name" value="Single helix bin"/>
    <property type="match status" value="1"/>
</dbReference>
<dbReference type="PANTHER" id="PTHR45987">
    <property type="entry name" value="39S RIBOSOMAL PROTEIN L12"/>
    <property type="match status" value="1"/>
</dbReference>
<dbReference type="GO" id="GO:0003729">
    <property type="term" value="F:mRNA binding"/>
    <property type="evidence" value="ECO:0007669"/>
    <property type="project" value="TreeGrafter"/>
</dbReference>
<dbReference type="GO" id="GO:0006412">
    <property type="term" value="P:translation"/>
    <property type="evidence" value="ECO:0007669"/>
    <property type="project" value="InterPro"/>
</dbReference>
<evidence type="ECO:0000259" key="7">
    <source>
        <dbReference type="Pfam" id="PF16320"/>
    </source>
</evidence>
<gene>
    <name evidence="8" type="ORF">PVVCY_1204010</name>
</gene>
<dbReference type="Gene3D" id="3.30.1390.10">
    <property type="match status" value="1"/>
</dbReference>
<dbReference type="EMBL" id="LR215068">
    <property type="protein sequence ID" value="VEV58002.1"/>
    <property type="molecule type" value="Genomic_DNA"/>
</dbReference>
<dbReference type="HAMAP" id="MF_00368">
    <property type="entry name" value="Ribosomal_bL12"/>
    <property type="match status" value="1"/>
</dbReference>
<dbReference type="InterPro" id="IPR036235">
    <property type="entry name" value="Ribosomal_bL12_oligo_N_sf"/>
</dbReference>
<feature type="domain" description="Large ribosomal subunit protein bL12 C-terminal" evidence="6">
    <location>
        <begin position="192"/>
        <end position="260"/>
    </location>
</feature>
<dbReference type="InterPro" id="IPR014719">
    <property type="entry name" value="Ribosomal_bL12_C/ClpS-like"/>
</dbReference>
<dbReference type="KEGG" id="pvv:PVVCY_1204010"/>
<evidence type="ECO:0000256" key="5">
    <source>
        <dbReference type="SAM" id="Phobius"/>
    </source>
</evidence>
<accession>A0A449BX95</accession>
<dbReference type="GO" id="GO:0005840">
    <property type="term" value="C:ribosome"/>
    <property type="evidence" value="ECO:0007669"/>
    <property type="project" value="UniProtKB-KW"/>
</dbReference>
<evidence type="ECO:0000256" key="2">
    <source>
        <dbReference type="ARBA" id="ARBA00022980"/>
    </source>
</evidence>
<name>A0A449BX95_PLAVN</name>
<comment type="similarity">
    <text evidence="1">Belongs to the bacterial ribosomal protein bL12 family.</text>
</comment>
<feature type="transmembrane region" description="Helical" evidence="5">
    <location>
        <begin position="37"/>
        <end position="62"/>
    </location>
</feature>
<feature type="region of interest" description="Disordered" evidence="4">
    <location>
        <begin position="1"/>
        <end position="23"/>
    </location>
</feature>
<keyword evidence="2 8" id="KW-0689">Ribosomal protein</keyword>
<keyword evidence="5" id="KW-0812">Transmembrane</keyword>
<organism evidence="8 9">
    <name type="scientific">Plasmodium vinckei vinckei</name>
    <dbReference type="NCBI Taxonomy" id="54757"/>
    <lineage>
        <taxon>Eukaryota</taxon>
        <taxon>Sar</taxon>
        <taxon>Alveolata</taxon>
        <taxon>Apicomplexa</taxon>
        <taxon>Aconoidasida</taxon>
        <taxon>Haemosporida</taxon>
        <taxon>Plasmodiidae</taxon>
        <taxon>Plasmodium</taxon>
        <taxon>Plasmodium (Vinckeia)</taxon>
    </lineage>
</organism>
<protein>
    <submittedName>
        <fullName evidence="8">50S ribosomal protein L12, apicoplast, putative</fullName>
    </submittedName>
</protein>
<feature type="region of interest" description="Disordered" evidence="4">
    <location>
        <begin position="162"/>
        <end position="186"/>
    </location>
</feature>
<dbReference type="GO" id="GO:0003735">
    <property type="term" value="F:structural constituent of ribosome"/>
    <property type="evidence" value="ECO:0007669"/>
    <property type="project" value="InterPro"/>
</dbReference>
<evidence type="ECO:0000259" key="6">
    <source>
        <dbReference type="Pfam" id="PF00542"/>
    </source>
</evidence>
<evidence type="ECO:0000256" key="3">
    <source>
        <dbReference type="ARBA" id="ARBA00023274"/>
    </source>
</evidence>
<keyword evidence="5" id="KW-1133">Transmembrane helix</keyword>
<dbReference type="GeneID" id="19959938"/>
<evidence type="ECO:0000313" key="9">
    <source>
        <dbReference type="Proteomes" id="UP000290582"/>
    </source>
</evidence>
<dbReference type="InterPro" id="IPR000206">
    <property type="entry name" value="Ribosomal_bL12"/>
</dbReference>
<dbReference type="AlphaFoldDB" id="A0A449BX95"/>
<dbReference type="GO" id="GO:1990904">
    <property type="term" value="C:ribonucleoprotein complex"/>
    <property type="evidence" value="ECO:0007669"/>
    <property type="project" value="UniProtKB-KW"/>
</dbReference>
<dbReference type="SUPFAM" id="SSF48300">
    <property type="entry name" value="Ribosomal protein L7/12, oligomerisation (N-terminal) domain"/>
    <property type="match status" value="1"/>
</dbReference>
<dbReference type="Proteomes" id="UP000290582">
    <property type="component" value="Chromosome PVVCY_12"/>
</dbReference>
<dbReference type="InterPro" id="IPR013823">
    <property type="entry name" value="Ribosomal_bL12_C"/>
</dbReference>